<evidence type="ECO:0000313" key="2">
    <source>
        <dbReference type="Proteomes" id="UP001380953"/>
    </source>
</evidence>
<dbReference type="Proteomes" id="UP001380953">
    <property type="component" value="Unassembled WGS sequence"/>
</dbReference>
<sequence length="975" mass="110476">MNRNDSHAAVTTELNGSWRIKDFAPGATPSQENAAPGLDDRYWMTGQVPGDVHHALTERRVIDPPYFGHNDLKSRWIEEREWWYRRGFEYSGALTKDKAERFELTFDGLDTFATIFVNGHEIGRVGNMLMAHTFDVTRVIRSGWNMVAVRFDPLLPHQKDKERFDWSSYTKERPWLRKAAMNFGWDWGPRLVTVGIWGGVRLKRHMQAKIESVFAETVSITEREAKLQFSAEIETYRGMPDVPLVLKIRLEDAAGKVVYKSELTEKGVSDLRSANGSAQATLYENQSTDRLPGGDMSSKISPQTGSSPFSVTRSETFVGAPSVRSARSAHFRPASRRQASFSASVVLSDPKLWWTHDLGEPHRYTLTVELYAADEPIDTVTQAVGVRTIELRTEDEQGRAAFRFFLNNQPGYARGANWIPADNMIGAIPDSRYRELVSLSAESGMNMLRIWGGGIYEKEIFYEECDRQGVLVWQDFAFANALFPDFNQDFMDNVRAEVEYNVKRLRGRASLALWCGNNEIDWLYDMKTAGGDIKSDFYGELIYHELIPEVLELLDPNRAYWPSSPFGGNDANDPEAGDRHNWQVWHGSVYPRKFGEAPILDYSIQGVTFRNYKQDMALFSSEFGMHASANRYTLEKNMPEGEFVWGSEEMAYRNKDTNHLKGILLMEGYTGIPRDIEEYMNFSMLTQAEGLRYGVEHYRRNPRSGGSLIWQLNDSWPGTSWAMIDYELLPKAAYYYAKKFYHPLLLSLEHEPGEPLKVWAVNDGPEAIEVEAALEVWSFDGKKVGEYVFRSDGALHGPKWLGEVGEAEALNGNDAAETFIRLRWISGGAAGFAQTYMLRDHRELKLGTAELAWEVDITAPQEQQAGERDIRAAWLMDERLAESAIKPGKKETGQAKAQCQVTVQASASFARMVKLELPLGRVRFSDNYFDLLPGESRTIELSMLDGSELPIAFVLENLRVSAINAMKISVAGIEK</sequence>
<name>A0ACC6PI85_9BACL</name>
<keyword evidence="1" id="KW-0378">Hydrolase</keyword>
<gene>
    <name evidence="1" type="ORF">WKI47_21610</name>
</gene>
<organism evidence="1 2">
    <name type="scientific">Saccharibacillus sacchari</name>
    <dbReference type="NCBI Taxonomy" id="456493"/>
    <lineage>
        <taxon>Bacteria</taxon>
        <taxon>Bacillati</taxon>
        <taxon>Bacillota</taxon>
        <taxon>Bacilli</taxon>
        <taxon>Bacillales</taxon>
        <taxon>Paenibacillaceae</taxon>
        <taxon>Saccharibacillus</taxon>
    </lineage>
</organism>
<keyword evidence="2" id="KW-1185">Reference proteome</keyword>
<proteinExistence type="predicted"/>
<reference evidence="1" key="1">
    <citation type="submission" date="2024-03" db="EMBL/GenBank/DDBJ databases">
        <title>Whole genome sequecning of epiphytes from Marcgravia umbellata leaves.</title>
        <authorList>
            <person name="Kumar G."/>
            <person name="Savka M.A."/>
        </authorList>
    </citation>
    <scope>NUCLEOTIDE SEQUENCE</scope>
    <source>
        <strain evidence="1">RIT_BL5</strain>
    </source>
</reference>
<dbReference type="EMBL" id="JBBKAR010000056">
    <property type="protein sequence ID" value="MEJ8306513.1"/>
    <property type="molecule type" value="Genomic_DNA"/>
</dbReference>
<comment type="caution">
    <text evidence="1">The sequence shown here is derived from an EMBL/GenBank/DDBJ whole genome shotgun (WGS) entry which is preliminary data.</text>
</comment>
<protein>
    <submittedName>
        <fullName evidence="1">Glycoside hydrolase family 2 protein</fullName>
    </submittedName>
</protein>
<evidence type="ECO:0000313" key="1">
    <source>
        <dbReference type="EMBL" id="MEJ8306513.1"/>
    </source>
</evidence>
<accession>A0ACC6PI85</accession>